<feature type="compositionally biased region" description="Acidic residues" evidence="3">
    <location>
        <begin position="934"/>
        <end position="943"/>
    </location>
</feature>
<feature type="domain" description="Protein kinase" evidence="4">
    <location>
        <begin position="5"/>
        <end position="441"/>
    </location>
</feature>
<dbReference type="Gene3D" id="1.10.510.10">
    <property type="entry name" value="Transferase(Phosphotransferase) domain 1"/>
    <property type="match status" value="2"/>
</dbReference>
<dbReference type="Pfam" id="PF00069">
    <property type="entry name" value="Pkinase"/>
    <property type="match status" value="2"/>
</dbReference>
<feature type="region of interest" description="Disordered" evidence="3">
    <location>
        <begin position="591"/>
        <end position="634"/>
    </location>
</feature>
<keyword evidence="2" id="KW-0067">ATP-binding</keyword>
<dbReference type="Proteomes" id="UP000243876">
    <property type="component" value="Unassembled WGS sequence"/>
</dbReference>
<feature type="region of interest" description="Disordered" evidence="3">
    <location>
        <begin position="29"/>
        <end position="72"/>
    </location>
</feature>
<dbReference type="InterPro" id="IPR000719">
    <property type="entry name" value="Prot_kinase_dom"/>
</dbReference>
<dbReference type="GO" id="GO:0005737">
    <property type="term" value="C:cytoplasm"/>
    <property type="evidence" value="ECO:0007669"/>
    <property type="project" value="TreeGrafter"/>
</dbReference>
<protein>
    <submittedName>
        <fullName evidence="5">SPOSA6832_03570-mRNA-1:cds</fullName>
    </submittedName>
</protein>
<name>A0A0D6EP32_SPOSA</name>
<reference evidence="6" key="1">
    <citation type="submission" date="2015-02" db="EMBL/GenBank/DDBJ databases">
        <authorList>
            <person name="Gon?alves P."/>
        </authorList>
    </citation>
    <scope>NUCLEOTIDE SEQUENCE [LARGE SCALE GENOMIC DNA]</scope>
</reference>
<feature type="compositionally biased region" description="Low complexity" evidence="3">
    <location>
        <begin position="723"/>
        <end position="737"/>
    </location>
</feature>
<dbReference type="AlphaFoldDB" id="A0A0D6EP32"/>
<dbReference type="EMBL" id="CENE01000018">
    <property type="protein sequence ID" value="CEQ41822.1"/>
    <property type="molecule type" value="Genomic_DNA"/>
</dbReference>
<dbReference type="PANTHER" id="PTHR24346:SF77">
    <property type="entry name" value="SERINE THREONINE PROTEIN KINASE"/>
    <property type="match status" value="1"/>
</dbReference>
<evidence type="ECO:0000256" key="3">
    <source>
        <dbReference type="SAM" id="MobiDB-lite"/>
    </source>
</evidence>
<dbReference type="GO" id="GO:0004674">
    <property type="term" value="F:protein serine/threonine kinase activity"/>
    <property type="evidence" value="ECO:0007669"/>
    <property type="project" value="TreeGrafter"/>
</dbReference>
<feature type="compositionally biased region" description="Polar residues" evidence="3">
    <location>
        <begin position="701"/>
        <end position="713"/>
    </location>
</feature>
<feature type="region of interest" description="Disordered" evidence="3">
    <location>
        <begin position="674"/>
        <end position="753"/>
    </location>
</feature>
<keyword evidence="1" id="KW-0547">Nucleotide-binding</keyword>
<dbReference type="SUPFAM" id="SSF56112">
    <property type="entry name" value="Protein kinase-like (PK-like)"/>
    <property type="match status" value="1"/>
</dbReference>
<evidence type="ECO:0000256" key="1">
    <source>
        <dbReference type="ARBA" id="ARBA00022741"/>
    </source>
</evidence>
<sequence length="977" mass="104583">MVNQYVRLKTIGQGSHGKVWLCAEPTIRELGEEDDGEGEEPEDEQDEETATERRRRRKGKHAQSPSERWEEDIDQGRVQYCAIKSVARDGPRRNKSLRMAKNRKASSQGSGGIGADDKVKREVAIMKRLDHPNIVRLKEVIDDAKSKKVFMVLEFMAGGQVVWQDENKQPTMTVDEARRTFRDVVLGLEYLHYQGIIHRDIKPANLLWTEDHKTVKISDFGVSHVSDALLRASPDDPAATHGDDDKALRKTAGSPAFFAPELCHPAEYTPTPNAHPSQSHLAGDVDTYFPPVADASSFLPPIASTRSNTVYSPPTSPNGIPLSSKIISPPLPAPTPTHSRTRPPIGKGIDVWALGVTLYCLLFGDTPFSARTEYELYNVIVHEPIRVPEKMGREGAWTGVGIGWDGCGDGVEGREVVDLLGRLLEKDPIKRITLEQKHPWVLRNLSSPDSWLDATDPAQIDHVVVTEEDLQHATQERGAVDTLPPIRNRPGIRRALNAALARFPAFSRIKSTRTTTSTNSDAGEREHRSRSKSNSSTGHSIAEGVAVSETPATLSRHASDAAASMTGRKKASHEYIGADFRRVISGGAIGLGSTPRSPSPAAPIGLRGGWGSRSIRKNGHDAGPNSPAIDPTTAFPELSRSISSSSVLHGTSSGARSAQVAPGFFGRKPFDIDASRSASSASSPSARTSHFSPGPWGSDTEGPQSPAASTTSNGRHRTLTKMLSRLSGSGRGSRTTSPVPPVRKYSDTTDEDAAALAPSAQIVEQFEARNHYDALGRLVRKSEDRSSFAAAKAAAAAKNPDDPTAALFTSSTAQPGTHGGSSPEVDPLASAFDKKDTPSFAHLDDPTPRAQVPLSTTVLRPDLSSASPPVFSLSAAPIERHISPGRPVLSTGRRGSVSRPTVSPRDGSIRGVSLEPPPPSRKGSGLSESGLGLGDDDDGEEEILVVPRRRRAGTLSGHGPAGASPAPSPSSDTQTST</sequence>
<organism evidence="5 6">
    <name type="scientific">Sporidiobolus salmonicolor</name>
    <name type="common">Yeast-like fungus</name>
    <name type="synonym">Sporobolomyces salmonicolor</name>
    <dbReference type="NCBI Taxonomy" id="5005"/>
    <lineage>
        <taxon>Eukaryota</taxon>
        <taxon>Fungi</taxon>
        <taxon>Dikarya</taxon>
        <taxon>Basidiomycota</taxon>
        <taxon>Pucciniomycotina</taxon>
        <taxon>Microbotryomycetes</taxon>
        <taxon>Sporidiobolales</taxon>
        <taxon>Sporidiobolaceae</taxon>
        <taxon>Sporobolomyces</taxon>
    </lineage>
</organism>
<evidence type="ECO:0000259" key="4">
    <source>
        <dbReference type="PROSITE" id="PS50011"/>
    </source>
</evidence>
<dbReference type="PROSITE" id="PS50011">
    <property type="entry name" value="PROTEIN_KINASE_DOM"/>
    <property type="match status" value="1"/>
</dbReference>
<feature type="compositionally biased region" description="Basic and acidic residues" evidence="3">
    <location>
        <begin position="832"/>
        <end position="847"/>
    </location>
</feature>
<feature type="region of interest" description="Disordered" evidence="3">
    <location>
        <begin position="878"/>
        <end position="977"/>
    </location>
</feature>
<keyword evidence="6" id="KW-1185">Reference proteome</keyword>
<dbReference type="GO" id="GO:0035556">
    <property type="term" value="P:intracellular signal transduction"/>
    <property type="evidence" value="ECO:0007669"/>
    <property type="project" value="TreeGrafter"/>
</dbReference>
<dbReference type="OrthoDB" id="68483at2759"/>
<feature type="non-terminal residue" evidence="5">
    <location>
        <position position="1"/>
    </location>
</feature>
<dbReference type="CDD" id="cd14008">
    <property type="entry name" value="STKc_LKB1_CaMKK"/>
    <property type="match status" value="1"/>
</dbReference>
<dbReference type="PANTHER" id="PTHR24346">
    <property type="entry name" value="MAP/MICROTUBULE AFFINITY-REGULATING KINASE"/>
    <property type="match status" value="1"/>
</dbReference>
<feature type="region of interest" description="Disordered" evidence="3">
    <location>
        <begin position="509"/>
        <end position="569"/>
    </location>
</feature>
<evidence type="ECO:0000313" key="6">
    <source>
        <dbReference type="Proteomes" id="UP000243876"/>
    </source>
</evidence>
<dbReference type="InterPro" id="IPR011009">
    <property type="entry name" value="Kinase-like_dom_sf"/>
</dbReference>
<feature type="compositionally biased region" description="Basic residues" evidence="3">
    <location>
        <begin position="93"/>
        <end position="104"/>
    </location>
</feature>
<feature type="compositionally biased region" description="Acidic residues" evidence="3">
    <location>
        <begin position="31"/>
        <end position="49"/>
    </location>
</feature>
<feature type="region of interest" description="Disordered" evidence="3">
    <location>
        <begin position="91"/>
        <end position="115"/>
    </location>
</feature>
<dbReference type="SMART" id="SM00220">
    <property type="entry name" value="S_TKc"/>
    <property type="match status" value="1"/>
</dbReference>
<feature type="compositionally biased region" description="Low complexity" evidence="3">
    <location>
        <begin position="675"/>
        <end position="689"/>
    </location>
</feature>
<feature type="region of interest" description="Disordered" evidence="3">
    <location>
        <begin position="795"/>
        <end position="851"/>
    </location>
</feature>
<dbReference type="GO" id="GO:0005524">
    <property type="term" value="F:ATP binding"/>
    <property type="evidence" value="ECO:0007669"/>
    <property type="project" value="UniProtKB-KW"/>
</dbReference>
<feature type="compositionally biased region" description="Low complexity" evidence="3">
    <location>
        <begin position="957"/>
        <end position="971"/>
    </location>
</feature>
<evidence type="ECO:0000313" key="5">
    <source>
        <dbReference type="EMBL" id="CEQ41822.1"/>
    </source>
</evidence>
<accession>A0A0D6EP32</accession>
<gene>
    <name evidence="5" type="primary">SPOSA6832_03570</name>
</gene>
<evidence type="ECO:0000256" key="2">
    <source>
        <dbReference type="ARBA" id="ARBA00022840"/>
    </source>
</evidence>
<proteinExistence type="predicted"/>